<dbReference type="Pfam" id="PF01895">
    <property type="entry name" value="PhoU"/>
    <property type="match status" value="2"/>
</dbReference>
<evidence type="ECO:0000259" key="8">
    <source>
        <dbReference type="Pfam" id="PF01895"/>
    </source>
</evidence>
<dbReference type="InterPro" id="IPR038078">
    <property type="entry name" value="PhoU-like_sf"/>
</dbReference>
<dbReference type="InterPro" id="IPR026022">
    <property type="entry name" value="PhoU_dom"/>
</dbReference>
<dbReference type="NCBIfam" id="TIGR00704">
    <property type="entry name" value="NaPi_cotrn_rel"/>
    <property type="match status" value="1"/>
</dbReference>
<comment type="subcellular location">
    <subcellularLocation>
        <location evidence="1">Cell membrane</location>
        <topology evidence="1">Multi-pass membrane protein</topology>
    </subcellularLocation>
</comment>
<feature type="domain" description="PhoU" evidence="8">
    <location>
        <begin position="452"/>
        <end position="533"/>
    </location>
</feature>
<feature type="transmembrane region" description="Helical" evidence="7">
    <location>
        <begin position="45"/>
        <end position="62"/>
    </location>
</feature>
<evidence type="ECO:0000256" key="1">
    <source>
        <dbReference type="ARBA" id="ARBA00004651"/>
    </source>
</evidence>
<dbReference type="GO" id="GO:0005436">
    <property type="term" value="F:sodium:phosphate symporter activity"/>
    <property type="evidence" value="ECO:0007669"/>
    <property type="project" value="InterPro"/>
</dbReference>
<keyword evidence="6" id="KW-0175">Coiled coil</keyword>
<feature type="coiled-coil region" evidence="6">
    <location>
        <begin position="466"/>
        <end position="493"/>
    </location>
</feature>
<feature type="transmembrane region" description="Helical" evidence="7">
    <location>
        <begin position="244"/>
        <end position="266"/>
    </location>
</feature>
<feature type="transmembrane region" description="Helical" evidence="7">
    <location>
        <begin position="204"/>
        <end position="232"/>
    </location>
</feature>
<evidence type="ECO:0000256" key="7">
    <source>
        <dbReference type="SAM" id="Phobius"/>
    </source>
</evidence>
<dbReference type="GO" id="GO:0044341">
    <property type="term" value="P:sodium-dependent phosphate transport"/>
    <property type="evidence" value="ECO:0007669"/>
    <property type="project" value="InterPro"/>
</dbReference>
<keyword evidence="5 7" id="KW-0472">Membrane</keyword>
<feature type="transmembrane region" description="Helical" evidence="7">
    <location>
        <begin position="101"/>
        <end position="123"/>
    </location>
</feature>
<evidence type="ECO:0000256" key="2">
    <source>
        <dbReference type="ARBA" id="ARBA00022475"/>
    </source>
</evidence>
<dbReference type="Gene3D" id="1.20.58.220">
    <property type="entry name" value="Phosphate transport system protein phou homolog 2, domain 2"/>
    <property type="match status" value="1"/>
</dbReference>
<name>A0A4R4FH79_9FIRM</name>
<sequence>MSITTFFLLLGGLGLFLFGMKLMSEGLEKAAGAKMRGILEFFTKNRFVGMLVGILFTAVVQSSSATTVMVVSFVNSGLMNLLQATGVILGANIGTTVTGQLIAFNLSDIAPLFVIIGVIMVMFCKKLNIKRAGEVILGFGILFMGLGIMGDAMSSLRESPHIVELLKSLRNPFAAILTGFVITAILQSSSATVGIVILMASQGLLAFAICPFLILGCNIGSCVSALIASLGGKKDAKRAAMIHFLFNVVGSAFILIVLLIGITPITDGLLRLSGGNAARAVANAHTLIKICEVILLLPFMNWIVKATYKIVPGKDVSSEDGFELQFIGEGSIVSPATAVVDGIREIEHMGKIAIANLKTGMDALCSLNEEEINTVYGREKYIDFLNKKITDYLVRVNEIELPLADAKLIGGLFHVVNDIERIGDHAENFADSARMRIADGVEFSDKAKKQLHDMTAMVVEILEYSLDMFTNRNQEHMQEILDLEDEIDDREKKLQRSHVKRLTKNKCTPEAGMIFSDTISGLERVADHATNIAFAILEPEDNEEDDEED</sequence>
<evidence type="ECO:0000256" key="5">
    <source>
        <dbReference type="ARBA" id="ARBA00023136"/>
    </source>
</evidence>
<dbReference type="InterPro" id="IPR004633">
    <property type="entry name" value="NaPi_cotrn-rel/YqeW-like"/>
</dbReference>
<dbReference type="SUPFAM" id="SSF109755">
    <property type="entry name" value="PhoU-like"/>
    <property type="match status" value="1"/>
</dbReference>
<dbReference type="GO" id="GO:0005886">
    <property type="term" value="C:plasma membrane"/>
    <property type="evidence" value="ECO:0007669"/>
    <property type="project" value="UniProtKB-SubCell"/>
</dbReference>
<dbReference type="InterPro" id="IPR003841">
    <property type="entry name" value="Na/Pi_transpt"/>
</dbReference>
<feature type="transmembrane region" description="Helical" evidence="7">
    <location>
        <begin position="135"/>
        <end position="153"/>
    </location>
</feature>
<dbReference type="NCBIfam" id="NF037997">
    <property type="entry name" value="Na_Pi_symport"/>
    <property type="match status" value="1"/>
</dbReference>
<proteinExistence type="predicted"/>
<dbReference type="PANTHER" id="PTHR10010:SF46">
    <property type="entry name" value="SODIUM-DEPENDENT PHOSPHATE TRANSPORT PROTEIN 2B"/>
    <property type="match status" value="1"/>
</dbReference>
<keyword evidence="2" id="KW-1003">Cell membrane</keyword>
<feature type="transmembrane region" description="Helical" evidence="7">
    <location>
        <begin position="286"/>
        <end position="304"/>
    </location>
</feature>
<keyword evidence="10" id="KW-1185">Reference proteome</keyword>
<evidence type="ECO:0000256" key="3">
    <source>
        <dbReference type="ARBA" id="ARBA00022692"/>
    </source>
</evidence>
<gene>
    <name evidence="9" type="ORF">E1963_03040</name>
</gene>
<feature type="transmembrane region" description="Helical" evidence="7">
    <location>
        <begin position="6"/>
        <end position="24"/>
    </location>
</feature>
<dbReference type="Pfam" id="PF02690">
    <property type="entry name" value="Na_Pi_cotrans"/>
    <property type="match status" value="2"/>
</dbReference>
<dbReference type="PANTHER" id="PTHR10010">
    <property type="entry name" value="SOLUTE CARRIER FAMILY 34 SODIUM PHOSPHATE , MEMBER 2-RELATED"/>
    <property type="match status" value="1"/>
</dbReference>
<evidence type="ECO:0000313" key="9">
    <source>
        <dbReference type="EMBL" id="TDA23074.1"/>
    </source>
</evidence>
<protein>
    <submittedName>
        <fullName evidence="9">Na/Pi cotransporter family protein</fullName>
    </submittedName>
</protein>
<reference evidence="9 10" key="1">
    <citation type="journal article" date="2016" name="Nat. Microbiol.">
        <title>The Mouse Intestinal Bacterial Collection (miBC) provides host-specific insight into cultured diversity and functional potential of the gut microbiota.</title>
        <authorList>
            <person name="Lagkouvardos I."/>
            <person name="Pukall R."/>
            <person name="Abt B."/>
            <person name="Foesel B.U."/>
            <person name="Meier-Kolthoff J.P."/>
            <person name="Kumar N."/>
            <person name="Bresciani A."/>
            <person name="Martinez I."/>
            <person name="Just S."/>
            <person name="Ziegler C."/>
            <person name="Brugiroux S."/>
            <person name="Garzetti D."/>
            <person name="Wenning M."/>
            <person name="Bui T.P."/>
            <person name="Wang J."/>
            <person name="Hugenholtz F."/>
            <person name="Plugge C.M."/>
            <person name="Peterson D.A."/>
            <person name="Hornef M.W."/>
            <person name="Baines J.F."/>
            <person name="Smidt H."/>
            <person name="Walter J."/>
            <person name="Kristiansen K."/>
            <person name="Nielsen H.B."/>
            <person name="Haller D."/>
            <person name="Overmann J."/>
            <person name="Stecher B."/>
            <person name="Clavel T."/>
        </authorList>
    </citation>
    <scope>NUCLEOTIDE SEQUENCE [LARGE SCALE GENOMIC DNA]</scope>
    <source>
        <strain evidence="9 10">DSM 28560</strain>
    </source>
</reference>
<keyword evidence="3 7" id="KW-0812">Transmembrane</keyword>
<keyword evidence="4 7" id="KW-1133">Transmembrane helix</keyword>
<evidence type="ECO:0000256" key="6">
    <source>
        <dbReference type="SAM" id="Coils"/>
    </source>
</evidence>
<dbReference type="AlphaFoldDB" id="A0A4R4FH79"/>
<feature type="domain" description="PhoU" evidence="8">
    <location>
        <begin position="346"/>
        <end position="432"/>
    </location>
</feature>
<dbReference type="RefSeq" id="WP_132275108.1">
    <property type="nucleotide sequence ID" value="NZ_JAOBST010000003.1"/>
</dbReference>
<feature type="transmembrane region" description="Helical" evidence="7">
    <location>
        <begin position="173"/>
        <end position="198"/>
    </location>
</feature>
<evidence type="ECO:0000256" key="4">
    <source>
        <dbReference type="ARBA" id="ARBA00022989"/>
    </source>
</evidence>
<organism evidence="9 10">
    <name type="scientific">Extibacter muris</name>
    <dbReference type="NCBI Taxonomy" id="1796622"/>
    <lineage>
        <taxon>Bacteria</taxon>
        <taxon>Bacillati</taxon>
        <taxon>Bacillota</taxon>
        <taxon>Clostridia</taxon>
        <taxon>Lachnospirales</taxon>
        <taxon>Lachnospiraceae</taxon>
        <taxon>Extibacter</taxon>
    </lineage>
</organism>
<comment type="caution">
    <text evidence="9">The sequence shown here is derived from an EMBL/GenBank/DDBJ whole genome shotgun (WGS) entry which is preliminary data.</text>
</comment>
<dbReference type="EMBL" id="SMMX01000002">
    <property type="protein sequence ID" value="TDA23074.1"/>
    <property type="molecule type" value="Genomic_DNA"/>
</dbReference>
<accession>A0A4R4FH79</accession>
<dbReference type="Proteomes" id="UP000295710">
    <property type="component" value="Unassembled WGS sequence"/>
</dbReference>
<evidence type="ECO:0000313" key="10">
    <source>
        <dbReference type="Proteomes" id="UP000295710"/>
    </source>
</evidence>